<dbReference type="Proteomes" id="UP000557392">
    <property type="component" value="Unassembled WGS sequence"/>
</dbReference>
<evidence type="ECO:0000313" key="2">
    <source>
        <dbReference type="Proteomes" id="UP000557392"/>
    </source>
</evidence>
<dbReference type="Gene3D" id="1.50.10.10">
    <property type="match status" value="1"/>
</dbReference>
<dbReference type="RefSeq" id="WP_221262876.1">
    <property type="nucleotide sequence ID" value="NZ_JACIEH010000003.1"/>
</dbReference>
<dbReference type="GO" id="GO:0005975">
    <property type="term" value="P:carbohydrate metabolic process"/>
    <property type="evidence" value="ECO:0007669"/>
    <property type="project" value="InterPro"/>
</dbReference>
<accession>A0A7W6JWB7</accession>
<organism evidence="1 2">
    <name type="scientific">Sphingomonas kyeonggiensis</name>
    <dbReference type="NCBI Taxonomy" id="1268553"/>
    <lineage>
        <taxon>Bacteria</taxon>
        <taxon>Pseudomonadati</taxon>
        <taxon>Pseudomonadota</taxon>
        <taxon>Alphaproteobacteria</taxon>
        <taxon>Sphingomonadales</taxon>
        <taxon>Sphingomonadaceae</taxon>
        <taxon>Sphingomonas</taxon>
    </lineage>
</organism>
<keyword evidence="2" id="KW-1185">Reference proteome</keyword>
<dbReference type="InterPro" id="IPR012341">
    <property type="entry name" value="6hp_glycosidase-like_sf"/>
</dbReference>
<dbReference type="AlphaFoldDB" id="A0A7W6JWB7"/>
<dbReference type="EMBL" id="JACIEH010000003">
    <property type="protein sequence ID" value="MBB4100752.1"/>
    <property type="molecule type" value="Genomic_DNA"/>
</dbReference>
<name>A0A7W6JWB7_9SPHN</name>
<evidence type="ECO:0000313" key="1">
    <source>
        <dbReference type="EMBL" id="MBB4100752.1"/>
    </source>
</evidence>
<evidence type="ECO:0008006" key="3">
    <source>
        <dbReference type="Google" id="ProtNLM"/>
    </source>
</evidence>
<proteinExistence type="predicted"/>
<dbReference type="SUPFAM" id="SSF48208">
    <property type="entry name" value="Six-hairpin glycosidases"/>
    <property type="match status" value="1"/>
</dbReference>
<gene>
    <name evidence="1" type="ORF">GGR46_004324</name>
</gene>
<comment type="caution">
    <text evidence="1">The sequence shown here is derived from an EMBL/GenBank/DDBJ whole genome shotgun (WGS) entry which is preliminary data.</text>
</comment>
<dbReference type="InterPro" id="IPR008928">
    <property type="entry name" value="6-hairpin_glycosidase_sf"/>
</dbReference>
<sequence>MVRQLDANNLAPIEGSNGLLLHGVYHMPNKLGVDECCIWGDYFYLEALVRMRRIWRRYW</sequence>
<reference evidence="1 2" key="1">
    <citation type="submission" date="2020-08" db="EMBL/GenBank/DDBJ databases">
        <title>Genomic Encyclopedia of Type Strains, Phase IV (KMG-IV): sequencing the most valuable type-strain genomes for metagenomic binning, comparative biology and taxonomic classification.</title>
        <authorList>
            <person name="Goeker M."/>
        </authorList>
    </citation>
    <scope>NUCLEOTIDE SEQUENCE [LARGE SCALE GENOMIC DNA]</scope>
    <source>
        <strain evidence="1 2">DSM 101806</strain>
    </source>
</reference>
<protein>
    <recommendedName>
        <fullName evidence="3">Glycosyl hydrolase family 88</fullName>
    </recommendedName>
</protein>